<dbReference type="HOGENOM" id="CLU_046006_8_5_9"/>
<dbReference type="eggNOG" id="COG0346">
    <property type="taxonomic scope" value="Bacteria"/>
</dbReference>
<sequence length="120" mass="13659">MKFCWCTITVSNMEDSLQFYQDIVGLSLNNRFDAGPGMEISFLGDGETQIELICNKEHQVTNHSEDISLGFEVESVDEKITFIKEKGLEVESGPYQPNPHVKFFHVKDPNGVKIQFVENM</sequence>
<keyword evidence="3" id="KW-1185">Reference proteome</keyword>
<dbReference type="KEGG" id="amt:Amet_1529"/>
<keyword evidence="2" id="KW-0223">Dioxygenase</keyword>
<organism evidence="2 3">
    <name type="scientific">Alkaliphilus metalliredigens (strain QYMF)</name>
    <dbReference type="NCBI Taxonomy" id="293826"/>
    <lineage>
        <taxon>Bacteria</taxon>
        <taxon>Bacillati</taxon>
        <taxon>Bacillota</taxon>
        <taxon>Clostridia</taxon>
        <taxon>Peptostreptococcales</taxon>
        <taxon>Natronincolaceae</taxon>
        <taxon>Alkaliphilus</taxon>
    </lineage>
</organism>
<dbReference type="PANTHER" id="PTHR36113">
    <property type="entry name" value="LYASE, PUTATIVE-RELATED-RELATED"/>
    <property type="match status" value="1"/>
</dbReference>
<name>A6TNF3_ALKMQ</name>
<dbReference type="Gene3D" id="3.10.180.10">
    <property type="entry name" value="2,3-Dihydroxybiphenyl 1,2-Dioxygenase, domain 1"/>
    <property type="match status" value="1"/>
</dbReference>
<dbReference type="OrthoDB" id="192739at2"/>
<evidence type="ECO:0000259" key="1">
    <source>
        <dbReference type="PROSITE" id="PS51819"/>
    </source>
</evidence>
<evidence type="ECO:0000313" key="3">
    <source>
        <dbReference type="Proteomes" id="UP000001572"/>
    </source>
</evidence>
<dbReference type="Pfam" id="PF00903">
    <property type="entry name" value="Glyoxalase"/>
    <property type="match status" value="1"/>
</dbReference>
<dbReference type="InterPro" id="IPR029068">
    <property type="entry name" value="Glyas_Bleomycin-R_OHBP_Dase"/>
</dbReference>
<proteinExistence type="predicted"/>
<reference evidence="3" key="1">
    <citation type="journal article" date="2016" name="Genome Announc.">
        <title>Complete genome sequence of Alkaliphilus metalliredigens strain QYMF, an alkaliphilic and metal-reducing bacterium isolated from borax-contaminated leachate ponds.</title>
        <authorList>
            <person name="Hwang C."/>
            <person name="Copeland A."/>
            <person name="Lucas S."/>
            <person name="Lapidus A."/>
            <person name="Barry K."/>
            <person name="Detter J.C."/>
            <person name="Glavina Del Rio T."/>
            <person name="Hammon N."/>
            <person name="Israni S."/>
            <person name="Dalin E."/>
            <person name="Tice H."/>
            <person name="Pitluck S."/>
            <person name="Chertkov O."/>
            <person name="Brettin T."/>
            <person name="Bruce D."/>
            <person name="Han C."/>
            <person name="Schmutz J."/>
            <person name="Larimer F."/>
            <person name="Land M.L."/>
            <person name="Hauser L."/>
            <person name="Kyrpides N."/>
            <person name="Mikhailova N."/>
            <person name="Ye Q."/>
            <person name="Zhou J."/>
            <person name="Richardson P."/>
            <person name="Fields M.W."/>
        </authorList>
    </citation>
    <scope>NUCLEOTIDE SEQUENCE [LARGE SCALE GENOMIC DNA]</scope>
    <source>
        <strain evidence="3">QYMF</strain>
    </source>
</reference>
<feature type="domain" description="VOC" evidence="1">
    <location>
        <begin position="2"/>
        <end position="119"/>
    </location>
</feature>
<accession>A6TNF3</accession>
<dbReference type="RefSeq" id="WP_012062759.1">
    <property type="nucleotide sequence ID" value="NC_009633.1"/>
</dbReference>
<gene>
    <name evidence="2" type="ordered locus">Amet_1529</name>
</gene>
<dbReference type="InterPro" id="IPR051332">
    <property type="entry name" value="Fosfomycin_Res_Enzymes"/>
</dbReference>
<dbReference type="InterPro" id="IPR037523">
    <property type="entry name" value="VOC_core"/>
</dbReference>
<dbReference type="STRING" id="293826.Amet_1529"/>
<dbReference type="InterPro" id="IPR004360">
    <property type="entry name" value="Glyas_Fos-R_dOase_dom"/>
</dbReference>
<protein>
    <submittedName>
        <fullName evidence="2">Glyoxalase/bleomycin resistance protein/dioxygenase</fullName>
    </submittedName>
</protein>
<dbReference type="EMBL" id="CP000724">
    <property type="protein sequence ID" value="ABR47721.1"/>
    <property type="molecule type" value="Genomic_DNA"/>
</dbReference>
<dbReference type="AlphaFoldDB" id="A6TNF3"/>
<dbReference type="PROSITE" id="PS51819">
    <property type="entry name" value="VOC"/>
    <property type="match status" value="1"/>
</dbReference>
<dbReference type="SUPFAM" id="SSF54593">
    <property type="entry name" value="Glyoxalase/Bleomycin resistance protein/Dihydroxybiphenyl dioxygenase"/>
    <property type="match status" value="1"/>
</dbReference>
<dbReference type="PANTHER" id="PTHR36113:SF3">
    <property type="entry name" value="SLL5075 PROTEIN"/>
    <property type="match status" value="1"/>
</dbReference>
<evidence type="ECO:0000313" key="2">
    <source>
        <dbReference type="EMBL" id="ABR47721.1"/>
    </source>
</evidence>
<dbReference type="GO" id="GO:0051213">
    <property type="term" value="F:dioxygenase activity"/>
    <property type="evidence" value="ECO:0007669"/>
    <property type="project" value="UniProtKB-KW"/>
</dbReference>
<keyword evidence="2" id="KW-0560">Oxidoreductase</keyword>
<dbReference type="Proteomes" id="UP000001572">
    <property type="component" value="Chromosome"/>
</dbReference>